<dbReference type="CDD" id="cd18799">
    <property type="entry name" value="SF2_C_EcoAI-like"/>
    <property type="match status" value="1"/>
</dbReference>
<dbReference type="InterPro" id="IPR058403">
    <property type="entry name" value="DUF8090"/>
</dbReference>
<dbReference type="Pfam" id="PF13091">
    <property type="entry name" value="PLDc_2"/>
    <property type="match status" value="1"/>
</dbReference>
<dbReference type="Pfam" id="PF26350">
    <property type="entry name" value="DUF8090"/>
    <property type="match status" value="1"/>
</dbReference>
<dbReference type="InterPro" id="IPR027417">
    <property type="entry name" value="P-loop_NTPase"/>
</dbReference>
<proteinExistence type="predicted"/>
<dbReference type="GO" id="GO:0005524">
    <property type="term" value="F:ATP binding"/>
    <property type="evidence" value="ECO:0007669"/>
    <property type="project" value="InterPro"/>
</dbReference>
<dbReference type="AlphaFoldDB" id="A0A1I1JWG2"/>
<evidence type="ECO:0000313" key="4">
    <source>
        <dbReference type="Proteomes" id="UP000199263"/>
    </source>
</evidence>
<protein>
    <submittedName>
        <fullName evidence="3">Superfamily II DNA or RNA helicase</fullName>
    </submittedName>
</protein>
<dbReference type="InterPro" id="IPR021835">
    <property type="entry name" value="DUF3427"/>
</dbReference>
<dbReference type="PROSITE" id="PS51192">
    <property type="entry name" value="HELICASE_ATP_BIND_1"/>
    <property type="match status" value="1"/>
</dbReference>
<keyword evidence="3" id="KW-0347">Helicase</keyword>
<dbReference type="Proteomes" id="UP000199263">
    <property type="component" value="Unassembled WGS sequence"/>
</dbReference>
<keyword evidence="3" id="KW-0547">Nucleotide-binding</keyword>
<dbReference type="InterPro" id="IPR001650">
    <property type="entry name" value="Helicase_C-like"/>
</dbReference>
<evidence type="ECO:0000313" key="3">
    <source>
        <dbReference type="EMBL" id="SFC49700.1"/>
    </source>
</evidence>
<reference evidence="3 4" key="1">
    <citation type="submission" date="2016-10" db="EMBL/GenBank/DDBJ databases">
        <authorList>
            <person name="de Groot N.N."/>
        </authorList>
    </citation>
    <scope>NUCLEOTIDE SEQUENCE [LARGE SCALE GENOMIC DNA]</scope>
    <source>
        <strain evidence="3 4">DSM 12992</strain>
    </source>
</reference>
<feature type="domain" description="Helicase C-terminal" evidence="2">
    <location>
        <begin position="462"/>
        <end position="619"/>
    </location>
</feature>
<dbReference type="Pfam" id="PF04851">
    <property type="entry name" value="ResIII"/>
    <property type="match status" value="1"/>
</dbReference>
<sequence length="994" mass="114629">MKNSTEIDNKNTLESTIDYKPIDTTNYAINQSNTSHDILKATETGLISNLVNSNLALRPKLLINDYSKGSKVLSDIVSELSKCNEFMLSVAFITSSGVTPLLETLKTLKAKGVKGKILTTDYLNFSEPKALQKLLEFSNISIKVYSKNNFHTKGYIFKHSDHYRLIVGSSNLTQTALTKNKEWSIKLSSLEEGSLTDEVLNEFQAMWSDADDLTLDWLETYEDIYLKQREALRKSTVPRISQYTLKPNKMQVSAIQSLNNIRENGALKALLISATGTGKTYLSAFDVRNFDPVKALFIVHREQIAKQAMNSFKNVFGDTKDMGILSGTSKNVNHDFLFSTIQTLSKDETLFSFSKTEFDYIIIDEVHRAGAATYQKIVNYFEPKFLLGMTATPERTDDFDIFKMFDHNIAYEIRLQQALEEDLLCPFHYFGIMDISIDGNPLDDNTDFNHLVADERVNHILDKIKFYGYCGDKVKGLIFCSDKKEAKELSTKFNEHGLRTLALTGENSQEERDDAISRLEEDENINCLDYIFTVDIFNEGVDIPAINQVVMLRPTASAIIFIQQLGRGLRKYTLKEYVVIIDFVGNYNNNFLIPIALSGDRTYNKDNIRKYVMEGNRIIPGCSTVNFDEISKKRIFESIDNANFNAVKLIKENYNNLKQKLGRIPKLKDFDLYDSIDPLRIFDNNSLGSYHNFLTKYEKEYDIKLDSIQELFIEFISKKLVAGKRVHELELIKCAIYNKLDLIFKLKQILKEEYGIDFKNSTETSVVNVLTNEFPSGTGKDTYKDCIFLEKYNSDYRISDVFMENLKCQEFKDIVLELIEFGIDRYKRFFSHRYMDTSFQLYQKYTYEDVCRLLEWEKNEVATNIGGYKFNKETKTYPVFINYNKAEDISDTIKYEDRFLSTSQLIGISKQPRKIDSPDVIQMYNAEKDGVFMSLFVRKHKDDKISNEFYFLGKIKAIGTSNAIIMKETDKPAVEIKYQLHTPVREDLFDYFIS</sequence>
<dbReference type="OrthoDB" id="9802848at2"/>
<dbReference type="SMART" id="SM00490">
    <property type="entry name" value="HELICc"/>
    <property type="match status" value="1"/>
</dbReference>
<dbReference type="GO" id="GO:0016787">
    <property type="term" value="F:hydrolase activity"/>
    <property type="evidence" value="ECO:0007669"/>
    <property type="project" value="InterPro"/>
</dbReference>
<keyword evidence="3" id="KW-0067">ATP-binding</keyword>
<dbReference type="Gene3D" id="3.40.50.300">
    <property type="entry name" value="P-loop containing nucleotide triphosphate hydrolases"/>
    <property type="match status" value="2"/>
</dbReference>
<dbReference type="InterPro" id="IPR014001">
    <property type="entry name" value="Helicase_ATP-bd"/>
</dbReference>
<dbReference type="Pfam" id="PF00271">
    <property type="entry name" value="Helicase_C"/>
    <property type="match status" value="1"/>
</dbReference>
<dbReference type="Pfam" id="PF11907">
    <property type="entry name" value="DUF3427"/>
    <property type="match status" value="1"/>
</dbReference>
<dbReference type="GO" id="GO:0005829">
    <property type="term" value="C:cytosol"/>
    <property type="evidence" value="ECO:0007669"/>
    <property type="project" value="TreeGrafter"/>
</dbReference>
<dbReference type="STRING" id="119641.SAMN05421842_10492"/>
<keyword evidence="3" id="KW-0378">Hydrolase</keyword>
<dbReference type="PANTHER" id="PTHR47396">
    <property type="entry name" value="TYPE I RESTRICTION ENZYME ECOKI R PROTEIN"/>
    <property type="match status" value="1"/>
</dbReference>
<dbReference type="GO" id="GO:0003677">
    <property type="term" value="F:DNA binding"/>
    <property type="evidence" value="ECO:0007669"/>
    <property type="project" value="InterPro"/>
</dbReference>
<feature type="domain" description="Helicase ATP-binding" evidence="1">
    <location>
        <begin position="260"/>
        <end position="411"/>
    </location>
</feature>
<evidence type="ECO:0000259" key="2">
    <source>
        <dbReference type="PROSITE" id="PS51194"/>
    </source>
</evidence>
<dbReference type="InterPro" id="IPR006935">
    <property type="entry name" value="Helicase/UvrB_N"/>
</dbReference>
<dbReference type="Gene3D" id="3.30.870.10">
    <property type="entry name" value="Endonuclease Chain A"/>
    <property type="match status" value="1"/>
</dbReference>
<accession>A0A1I1JWG2</accession>
<dbReference type="InterPro" id="IPR050742">
    <property type="entry name" value="Helicase_Restrict-Modif_Enz"/>
</dbReference>
<dbReference type="SMART" id="SM00487">
    <property type="entry name" value="DEXDc"/>
    <property type="match status" value="1"/>
</dbReference>
<gene>
    <name evidence="3" type="ORF">SAMN05421842_10492</name>
</gene>
<dbReference type="CDD" id="cd09204">
    <property type="entry name" value="PLDc_N_DEXD_b2"/>
    <property type="match status" value="1"/>
</dbReference>
<dbReference type="EMBL" id="FOMG01000004">
    <property type="protein sequence ID" value="SFC49700.1"/>
    <property type="molecule type" value="Genomic_DNA"/>
</dbReference>
<organism evidence="3 4">
    <name type="scientific">Clostridium uliginosum</name>
    <dbReference type="NCBI Taxonomy" id="119641"/>
    <lineage>
        <taxon>Bacteria</taxon>
        <taxon>Bacillati</taxon>
        <taxon>Bacillota</taxon>
        <taxon>Clostridia</taxon>
        <taxon>Eubacteriales</taxon>
        <taxon>Clostridiaceae</taxon>
        <taxon>Clostridium</taxon>
    </lineage>
</organism>
<dbReference type="SUPFAM" id="SSF56024">
    <property type="entry name" value="Phospholipase D/nuclease"/>
    <property type="match status" value="1"/>
</dbReference>
<dbReference type="PANTHER" id="PTHR47396:SF1">
    <property type="entry name" value="ATP-DEPENDENT HELICASE IRC3-RELATED"/>
    <property type="match status" value="1"/>
</dbReference>
<name>A0A1I1JWG2_9CLOT</name>
<keyword evidence="4" id="KW-1185">Reference proteome</keyword>
<dbReference type="GO" id="GO:0004386">
    <property type="term" value="F:helicase activity"/>
    <property type="evidence" value="ECO:0007669"/>
    <property type="project" value="UniProtKB-KW"/>
</dbReference>
<dbReference type="PROSITE" id="PS51194">
    <property type="entry name" value="HELICASE_CTER"/>
    <property type="match status" value="1"/>
</dbReference>
<dbReference type="RefSeq" id="WP_090089118.1">
    <property type="nucleotide sequence ID" value="NZ_FOMG01000004.1"/>
</dbReference>
<dbReference type="InterPro" id="IPR025202">
    <property type="entry name" value="PLD-like_dom"/>
</dbReference>
<dbReference type="SUPFAM" id="SSF52540">
    <property type="entry name" value="P-loop containing nucleoside triphosphate hydrolases"/>
    <property type="match status" value="1"/>
</dbReference>
<dbReference type="CDD" id="cd18032">
    <property type="entry name" value="DEXHc_RE_I_III_res"/>
    <property type="match status" value="1"/>
</dbReference>
<evidence type="ECO:0000259" key="1">
    <source>
        <dbReference type="PROSITE" id="PS51192"/>
    </source>
</evidence>